<protein>
    <submittedName>
        <fullName evidence="1">Uncharacterized protein</fullName>
    </submittedName>
</protein>
<dbReference type="EMBL" id="GDIQ01012470">
    <property type="protein sequence ID" value="JAN82267.1"/>
    <property type="molecule type" value="Transcribed_RNA"/>
</dbReference>
<reference evidence="1" key="1">
    <citation type="submission" date="2015-10" db="EMBL/GenBank/DDBJ databases">
        <title>EvidentialGene: Evidence-directed Construction of Complete mRNA Transcriptomes without Genomes.</title>
        <authorList>
            <person name="Gilbert D.G."/>
        </authorList>
    </citation>
    <scope>NUCLEOTIDE SEQUENCE</scope>
</reference>
<proteinExistence type="predicted"/>
<name>A0A0N8DP36_9CRUS</name>
<accession>A0A0N8DP36</accession>
<dbReference type="AlphaFoldDB" id="A0A0N8DP36"/>
<evidence type="ECO:0000313" key="1">
    <source>
        <dbReference type="EMBL" id="JAN82267.1"/>
    </source>
</evidence>
<organism evidence="1">
    <name type="scientific">Daphnia magna</name>
    <dbReference type="NCBI Taxonomy" id="35525"/>
    <lineage>
        <taxon>Eukaryota</taxon>
        <taxon>Metazoa</taxon>
        <taxon>Ecdysozoa</taxon>
        <taxon>Arthropoda</taxon>
        <taxon>Crustacea</taxon>
        <taxon>Branchiopoda</taxon>
        <taxon>Diplostraca</taxon>
        <taxon>Cladocera</taxon>
        <taxon>Anomopoda</taxon>
        <taxon>Daphniidae</taxon>
        <taxon>Daphnia</taxon>
    </lineage>
</organism>
<sequence length="83" mass="9387">MTKAKQNKKKVQRVYIRVLGNRRSKAYLRPRAAYYTRTTEHCGVDFRSRGRFPCVGGTPCAGITSKTTKEKDLAPLLLHLSSC</sequence>